<dbReference type="Proteomes" id="UP000006695">
    <property type="component" value="Chromosome"/>
</dbReference>
<dbReference type="InterPro" id="IPR001455">
    <property type="entry name" value="TusA-like"/>
</dbReference>
<dbReference type="SUPFAM" id="SSF64307">
    <property type="entry name" value="SirA-like"/>
    <property type="match status" value="1"/>
</dbReference>
<dbReference type="Gene3D" id="3.30.110.40">
    <property type="entry name" value="TusA-like domain"/>
    <property type="match status" value="1"/>
</dbReference>
<dbReference type="STRING" id="351605.Gura_4318"/>
<dbReference type="KEGG" id="gur:Gura_4318"/>
<gene>
    <name evidence="2" type="ordered locus">Gura_4318</name>
</gene>
<proteinExistence type="predicted"/>
<dbReference type="CDD" id="cd00291">
    <property type="entry name" value="SirA_YedF_YeeD"/>
    <property type="match status" value="1"/>
</dbReference>
<feature type="domain" description="UPF0033" evidence="1">
    <location>
        <begin position="11"/>
        <end position="83"/>
    </location>
</feature>
<evidence type="ECO:0000259" key="1">
    <source>
        <dbReference type="Pfam" id="PF01206"/>
    </source>
</evidence>
<dbReference type="EMBL" id="CP000698">
    <property type="protein sequence ID" value="ABQ28461.1"/>
    <property type="molecule type" value="Genomic_DNA"/>
</dbReference>
<organism evidence="2 3">
    <name type="scientific">Geotalea uraniireducens (strain Rf4)</name>
    <name type="common">Geobacter uraniireducens</name>
    <dbReference type="NCBI Taxonomy" id="351605"/>
    <lineage>
        <taxon>Bacteria</taxon>
        <taxon>Pseudomonadati</taxon>
        <taxon>Thermodesulfobacteriota</taxon>
        <taxon>Desulfuromonadia</taxon>
        <taxon>Geobacterales</taxon>
        <taxon>Geobacteraceae</taxon>
        <taxon>Geotalea</taxon>
    </lineage>
</organism>
<protein>
    <recommendedName>
        <fullName evidence="1">UPF0033 domain-containing protein</fullName>
    </recommendedName>
</protein>
<name>A5G9J3_GEOUR</name>
<evidence type="ECO:0000313" key="2">
    <source>
        <dbReference type="EMBL" id="ABQ28461.1"/>
    </source>
</evidence>
<dbReference type="HOGENOM" id="CLU_2522818_0_0_7"/>
<dbReference type="Pfam" id="PF01206">
    <property type="entry name" value="TusA"/>
    <property type="match status" value="1"/>
</dbReference>
<sequence>MTMSDDNQRVIELDLRGQICPSTLLRALKEMNGHRQELKSRSVKLVFKTDNRDSTITIPDSAVNMGYEASVTKEADYYRIVVESDK</sequence>
<evidence type="ECO:0000313" key="3">
    <source>
        <dbReference type="Proteomes" id="UP000006695"/>
    </source>
</evidence>
<accession>A5G9J3</accession>
<dbReference type="InterPro" id="IPR036868">
    <property type="entry name" value="TusA-like_sf"/>
</dbReference>
<dbReference type="AlphaFoldDB" id="A5G9J3"/>
<reference evidence="2 3" key="1">
    <citation type="submission" date="2007-05" db="EMBL/GenBank/DDBJ databases">
        <title>Complete sequence of Geobacter uraniireducens Rf4.</title>
        <authorList>
            <consortium name="US DOE Joint Genome Institute"/>
            <person name="Copeland A."/>
            <person name="Lucas S."/>
            <person name="Lapidus A."/>
            <person name="Barry K."/>
            <person name="Detter J.C."/>
            <person name="Glavina del Rio T."/>
            <person name="Hammon N."/>
            <person name="Israni S."/>
            <person name="Dalin E."/>
            <person name="Tice H."/>
            <person name="Pitluck S."/>
            <person name="Chertkov O."/>
            <person name="Brettin T."/>
            <person name="Bruce D."/>
            <person name="Han C."/>
            <person name="Schmutz J."/>
            <person name="Larimer F."/>
            <person name="Land M."/>
            <person name="Hauser L."/>
            <person name="Kyrpides N."/>
            <person name="Mikhailova N."/>
            <person name="Shelobolina E."/>
            <person name="Aklujkar M."/>
            <person name="Lovley D."/>
            <person name="Richardson P."/>
        </authorList>
    </citation>
    <scope>NUCLEOTIDE SEQUENCE [LARGE SCALE GENOMIC DNA]</scope>
    <source>
        <strain evidence="2 3">Rf4</strain>
    </source>
</reference>
<keyword evidence="3" id="KW-1185">Reference proteome</keyword>